<dbReference type="Proteomes" id="UP000730482">
    <property type="component" value="Unassembled WGS sequence"/>
</dbReference>
<dbReference type="RefSeq" id="WP_212013369.1">
    <property type="nucleotide sequence ID" value="NZ_JAAFYZ010000104.1"/>
</dbReference>
<dbReference type="EMBL" id="JAAFYZ010000104">
    <property type="protein sequence ID" value="MBS2550484.1"/>
    <property type="molecule type" value="Genomic_DNA"/>
</dbReference>
<proteinExistence type="predicted"/>
<sequence>MSTRSVVAFDDGESITGIYVHSDGYPEGRLPVLRDIYTNTFFRDLGQLRTTLLKHRAGWSLLSTDTAFTADWATRLSHGLDVPGVGVAYAEEDFDMTGSGSEVFAEEYAYVFDLADQSLKVFKGDRETEHLPEAEWAPIGPEPQARLLTIVAAELPGTVCLSGRMPVYTEHHIRALMRRLGLEPGAQLRTDDGGYLADLFHAAVETDLLPGAVYFVTDGPAQDSEGGWINLPVDIPGVDVQTMAILAGDFTGNHYNQHKQPVTAAAVREVLECMASRITTAMANLNTWRAPEPVYVLNIRRPDDPSESVHHGPEPRMYTLDLGAAFDGKASDATTALEWTARRVVDLHAWPASLRWRALDEIEYAVRAFPAAMALASTLFPEQVDPAQVEYARFTLAWLEVNSGAGLDSWIIESFASEPSAEPSYGQACLAAATSQGLDPITAALSAAGIEHDVAQTGGFCMVVSVNGPRKHWFGITASEKPGSAGHWLLVRYSSAGYDEGHVLGWAVPTDAVIDLLTRHQRATRTAPVQSTNPGMRTAPARAVAAVSDAVNAAVDQLTEELPRVFADHRNDLGDWCPWSLVSVTDTYDDDLCPAGCRSSWIDDDPESA</sequence>
<protein>
    <submittedName>
        <fullName evidence="1">Uncharacterized protein</fullName>
    </submittedName>
</protein>
<name>A0ABS5KWX2_9ACTN</name>
<reference evidence="1 2" key="1">
    <citation type="submission" date="2020-02" db="EMBL/GenBank/DDBJ databases">
        <title>Acidophilic actinobacteria isolated from forest soil.</title>
        <authorList>
            <person name="Golinska P."/>
        </authorList>
    </citation>
    <scope>NUCLEOTIDE SEQUENCE [LARGE SCALE GENOMIC DNA]</scope>
    <source>
        <strain evidence="1 2">NL8</strain>
    </source>
</reference>
<accession>A0ABS5KWX2</accession>
<evidence type="ECO:0000313" key="1">
    <source>
        <dbReference type="EMBL" id="MBS2550484.1"/>
    </source>
</evidence>
<comment type="caution">
    <text evidence="1">The sequence shown here is derived from an EMBL/GenBank/DDBJ whole genome shotgun (WGS) entry which is preliminary data.</text>
</comment>
<keyword evidence="2" id="KW-1185">Reference proteome</keyword>
<organism evidence="1 2">
    <name type="scientific">Catenulispora pinistramenti</name>
    <dbReference type="NCBI Taxonomy" id="2705254"/>
    <lineage>
        <taxon>Bacteria</taxon>
        <taxon>Bacillati</taxon>
        <taxon>Actinomycetota</taxon>
        <taxon>Actinomycetes</taxon>
        <taxon>Catenulisporales</taxon>
        <taxon>Catenulisporaceae</taxon>
        <taxon>Catenulispora</taxon>
    </lineage>
</organism>
<evidence type="ECO:0000313" key="2">
    <source>
        <dbReference type="Proteomes" id="UP000730482"/>
    </source>
</evidence>
<gene>
    <name evidence="1" type="ORF">KGQ19_26795</name>
</gene>